<name>A0A150S5F0_SORCE</name>
<proteinExistence type="inferred from homology"/>
<dbReference type="SUPFAM" id="SSF158544">
    <property type="entry name" value="GspK insert domain-like"/>
    <property type="match status" value="1"/>
</dbReference>
<reference evidence="13 14" key="1">
    <citation type="submission" date="2014-02" db="EMBL/GenBank/DDBJ databases">
        <title>The small core and large imbalanced accessory genome model reveals a collaborative survival strategy of Sorangium cellulosum strains in nature.</title>
        <authorList>
            <person name="Han K."/>
            <person name="Peng R."/>
            <person name="Blom J."/>
            <person name="Li Y.-Z."/>
        </authorList>
    </citation>
    <scope>NUCLEOTIDE SEQUENCE [LARGE SCALE GENOMIC DNA]</scope>
    <source>
        <strain evidence="13 14">So0011-07</strain>
    </source>
</reference>
<dbReference type="PANTHER" id="PTHR38831">
    <property type="entry name" value="TYPE II SECRETION SYSTEM PROTEIN K"/>
    <property type="match status" value="1"/>
</dbReference>
<dbReference type="InterPro" id="IPR038072">
    <property type="entry name" value="GspK_central_sf"/>
</dbReference>
<keyword evidence="7" id="KW-0653">Protein transport</keyword>
<feature type="compositionally biased region" description="Gly residues" evidence="10">
    <location>
        <begin position="466"/>
        <end position="480"/>
    </location>
</feature>
<comment type="subcellular location">
    <subcellularLocation>
        <location evidence="1">Cell inner membrane</location>
    </subcellularLocation>
</comment>
<evidence type="ECO:0000256" key="3">
    <source>
        <dbReference type="ARBA" id="ARBA00022448"/>
    </source>
</evidence>
<feature type="compositionally biased region" description="Basic residues" evidence="10">
    <location>
        <begin position="1"/>
        <end position="10"/>
    </location>
</feature>
<feature type="domain" description="T2SS protein K first SAM-like" evidence="12">
    <location>
        <begin position="202"/>
        <end position="289"/>
    </location>
</feature>
<dbReference type="EMBL" id="JEMB01001414">
    <property type="protein sequence ID" value="KYF87685.1"/>
    <property type="molecule type" value="Genomic_DNA"/>
</dbReference>
<dbReference type="PANTHER" id="PTHR38831:SF2">
    <property type="entry name" value="TYPE II SECRETION SYSTEM PROTEIN K"/>
    <property type="match status" value="1"/>
</dbReference>
<dbReference type="GO" id="GO:0009306">
    <property type="term" value="P:protein secretion"/>
    <property type="evidence" value="ECO:0007669"/>
    <property type="project" value="InterPro"/>
</dbReference>
<evidence type="ECO:0000313" key="14">
    <source>
        <dbReference type="Proteomes" id="UP000075635"/>
    </source>
</evidence>
<dbReference type="InterPro" id="IPR049031">
    <property type="entry name" value="T2SSK_SAM-like_1st"/>
</dbReference>
<dbReference type="Proteomes" id="UP000075635">
    <property type="component" value="Unassembled WGS sequence"/>
</dbReference>
<evidence type="ECO:0000256" key="4">
    <source>
        <dbReference type="ARBA" id="ARBA00022475"/>
    </source>
</evidence>
<evidence type="ECO:0000259" key="12">
    <source>
        <dbReference type="Pfam" id="PF21687"/>
    </source>
</evidence>
<evidence type="ECO:0000256" key="5">
    <source>
        <dbReference type="ARBA" id="ARBA00022519"/>
    </source>
</evidence>
<dbReference type="Pfam" id="PF21687">
    <property type="entry name" value="T2SSK_1st"/>
    <property type="match status" value="1"/>
</dbReference>
<keyword evidence="3" id="KW-0813">Transport</keyword>
<keyword evidence="9 11" id="KW-0472">Membrane</keyword>
<feature type="transmembrane region" description="Helical" evidence="11">
    <location>
        <begin position="34"/>
        <end position="52"/>
    </location>
</feature>
<evidence type="ECO:0000313" key="13">
    <source>
        <dbReference type="EMBL" id="KYF87685.1"/>
    </source>
</evidence>
<keyword evidence="5" id="KW-0997">Cell inner membrane</keyword>
<protein>
    <submittedName>
        <fullName evidence="13">General secretion pathway protein GspK</fullName>
    </submittedName>
</protein>
<dbReference type="Gene3D" id="1.10.40.60">
    <property type="entry name" value="EpsJ-like"/>
    <property type="match status" value="1"/>
</dbReference>
<sequence length="504" mass="53465">MSKPRSRRTRERASPAARGRRARRRFQRRGDRRGVALVMVLGAITVLTVFLTELQEETSTELSAALADRDALRAEYYAKSAVNLSRMLIAAEPSVSTAIAPMLAMIGMRGSNIQVPIWKFTDMFLGPFNAQLAAPDAETPPAPAGESSAAGKNLGLTGGGRFELKIIDEDSKININRAADDVGGLQAQLDVAGQLLGLMAPAQYNALFEERDGDGQFSDRRIICGALVDWADPGDQAFSCDPSPDAPVSNGAEDSFYQTLGLAYQRKNAPYDSLDELRLVRGMSDDFWATFVEPDSNDPDKRVLTVWGNRKQGINVVTASPQALLALTCSPNMLADPAATPLCTDVNQMTAFLTVVSLVQSMTGGLIFPSAGDYVSAMTQKEGQSMGSMLGQQLKAMGVEPVKFKQNQSAMQKQGLIGNKTNFLSIYADGIVPGNKRETRVRVHAVLDISKAEKLSAGGAGAGGGGAGGAGASGAGGAGGATQSSFEDQIRSNPAGTIIYYRIE</sequence>
<evidence type="ECO:0000256" key="1">
    <source>
        <dbReference type="ARBA" id="ARBA00004533"/>
    </source>
</evidence>
<evidence type="ECO:0000256" key="7">
    <source>
        <dbReference type="ARBA" id="ARBA00022927"/>
    </source>
</evidence>
<evidence type="ECO:0000256" key="2">
    <source>
        <dbReference type="ARBA" id="ARBA00007246"/>
    </source>
</evidence>
<comment type="caution">
    <text evidence="13">The sequence shown here is derived from an EMBL/GenBank/DDBJ whole genome shotgun (WGS) entry which is preliminary data.</text>
</comment>
<gene>
    <name evidence="13" type="ORF">BE17_23350</name>
</gene>
<accession>A0A150S5F0</accession>
<dbReference type="GO" id="GO:0005886">
    <property type="term" value="C:plasma membrane"/>
    <property type="evidence" value="ECO:0007669"/>
    <property type="project" value="UniProtKB-SubCell"/>
</dbReference>
<feature type="region of interest" description="Disordered" evidence="10">
    <location>
        <begin position="466"/>
        <end position="488"/>
    </location>
</feature>
<dbReference type="InterPro" id="IPR005628">
    <property type="entry name" value="GspK"/>
</dbReference>
<organism evidence="13 14">
    <name type="scientific">Sorangium cellulosum</name>
    <name type="common">Polyangium cellulosum</name>
    <dbReference type="NCBI Taxonomy" id="56"/>
    <lineage>
        <taxon>Bacteria</taxon>
        <taxon>Pseudomonadati</taxon>
        <taxon>Myxococcota</taxon>
        <taxon>Polyangia</taxon>
        <taxon>Polyangiales</taxon>
        <taxon>Polyangiaceae</taxon>
        <taxon>Sorangium</taxon>
    </lineage>
</organism>
<keyword evidence="6 11" id="KW-0812">Transmembrane</keyword>
<dbReference type="AlphaFoldDB" id="A0A150S5F0"/>
<evidence type="ECO:0000256" key="8">
    <source>
        <dbReference type="ARBA" id="ARBA00022989"/>
    </source>
</evidence>
<keyword evidence="4" id="KW-1003">Cell membrane</keyword>
<feature type="region of interest" description="Disordered" evidence="10">
    <location>
        <begin position="1"/>
        <end position="25"/>
    </location>
</feature>
<evidence type="ECO:0000256" key="6">
    <source>
        <dbReference type="ARBA" id="ARBA00022692"/>
    </source>
</evidence>
<evidence type="ECO:0000256" key="10">
    <source>
        <dbReference type="SAM" id="MobiDB-lite"/>
    </source>
</evidence>
<evidence type="ECO:0000256" key="9">
    <source>
        <dbReference type="ARBA" id="ARBA00023136"/>
    </source>
</evidence>
<keyword evidence="8 11" id="KW-1133">Transmembrane helix</keyword>
<comment type="similarity">
    <text evidence="2">Belongs to the GSP K family.</text>
</comment>
<evidence type="ECO:0000256" key="11">
    <source>
        <dbReference type="SAM" id="Phobius"/>
    </source>
</evidence>